<evidence type="ECO:0000313" key="3">
    <source>
        <dbReference type="Proteomes" id="UP001415857"/>
    </source>
</evidence>
<feature type="region of interest" description="Disordered" evidence="1">
    <location>
        <begin position="57"/>
        <end position="78"/>
    </location>
</feature>
<organism evidence="2 3">
    <name type="scientific">Liquidambar formosana</name>
    <name type="common">Formosan gum</name>
    <dbReference type="NCBI Taxonomy" id="63359"/>
    <lineage>
        <taxon>Eukaryota</taxon>
        <taxon>Viridiplantae</taxon>
        <taxon>Streptophyta</taxon>
        <taxon>Embryophyta</taxon>
        <taxon>Tracheophyta</taxon>
        <taxon>Spermatophyta</taxon>
        <taxon>Magnoliopsida</taxon>
        <taxon>eudicotyledons</taxon>
        <taxon>Gunneridae</taxon>
        <taxon>Pentapetalae</taxon>
        <taxon>Saxifragales</taxon>
        <taxon>Altingiaceae</taxon>
        <taxon>Liquidambar</taxon>
    </lineage>
</organism>
<proteinExistence type="predicted"/>
<dbReference type="AlphaFoldDB" id="A0AAP0R2D3"/>
<dbReference type="EMBL" id="JBBPBK010000381">
    <property type="protein sequence ID" value="KAK9265483.1"/>
    <property type="molecule type" value="Genomic_DNA"/>
</dbReference>
<evidence type="ECO:0000256" key="1">
    <source>
        <dbReference type="SAM" id="MobiDB-lite"/>
    </source>
</evidence>
<sequence>MPVESLSWQLGKKVITNCADKLKPYLMEAMKSLGFVFVLDDYAPIIASTCKEIASVTKQQSPSASHEPVVDTSKSEETSSDMAISISLETVIEVASPPKATPIVNSITSPDSLLEIEKINFIGVNNFELFRDP</sequence>
<evidence type="ECO:0000313" key="2">
    <source>
        <dbReference type="EMBL" id="KAK9265483.1"/>
    </source>
</evidence>
<gene>
    <name evidence="2" type="ORF">L1049_025246</name>
</gene>
<keyword evidence="3" id="KW-1185">Reference proteome</keyword>
<accession>A0AAP0R2D3</accession>
<name>A0AAP0R2D3_LIQFO</name>
<reference evidence="2 3" key="1">
    <citation type="journal article" date="2024" name="Plant J.">
        <title>Genome sequences and population genomics reveal climatic adaptation and genomic divergence between two closely related sweetgum species.</title>
        <authorList>
            <person name="Xu W.Q."/>
            <person name="Ren C.Q."/>
            <person name="Zhang X.Y."/>
            <person name="Comes H.P."/>
            <person name="Liu X.H."/>
            <person name="Li Y.G."/>
            <person name="Kettle C.J."/>
            <person name="Jalonen R."/>
            <person name="Gaisberger H."/>
            <person name="Ma Y.Z."/>
            <person name="Qiu Y.X."/>
        </authorList>
    </citation>
    <scope>NUCLEOTIDE SEQUENCE [LARGE SCALE GENOMIC DNA]</scope>
    <source>
        <strain evidence="2">Hangzhou</strain>
    </source>
</reference>
<dbReference type="Proteomes" id="UP001415857">
    <property type="component" value="Unassembled WGS sequence"/>
</dbReference>
<protein>
    <submittedName>
        <fullName evidence="2">Uncharacterized protein</fullName>
    </submittedName>
</protein>
<comment type="caution">
    <text evidence="2">The sequence shown here is derived from an EMBL/GenBank/DDBJ whole genome shotgun (WGS) entry which is preliminary data.</text>
</comment>